<evidence type="ECO:0000313" key="7">
    <source>
        <dbReference type="Proteomes" id="UP000183090"/>
    </source>
</evidence>
<evidence type="ECO:0000259" key="5">
    <source>
        <dbReference type="Pfam" id="PF02782"/>
    </source>
</evidence>
<dbReference type="InterPro" id="IPR018485">
    <property type="entry name" value="FGGY_C"/>
</dbReference>
<keyword evidence="3 6" id="KW-0418">Kinase</keyword>
<feature type="domain" description="Carbohydrate kinase FGGY C-terminal" evidence="5">
    <location>
        <begin position="244"/>
        <end position="413"/>
    </location>
</feature>
<dbReference type="RefSeq" id="WP_052749832.1">
    <property type="nucleotide sequence ID" value="NZ_CP011366.1"/>
</dbReference>
<dbReference type="CDD" id="cd07783">
    <property type="entry name" value="ASKHA_NBD_FGGY_SePSK_AtXK1-like"/>
    <property type="match status" value="1"/>
</dbReference>
<dbReference type="Pfam" id="PF00370">
    <property type="entry name" value="FGGY_N"/>
    <property type="match status" value="1"/>
</dbReference>
<dbReference type="InterPro" id="IPR000577">
    <property type="entry name" value="Carb_kinase_FGGY"/>
</dbReference>
<evidence type="ECO:0000256" key="3">
    <source>
        <dbReference type="ARBA" id="ARBA00022777"/>
    </source>
</evidence>
<dbReference type="Proteomes" id="UP000183090">
    <property type="component" value="Unassembled WGS sequence"/>
</dbReference>
<name>A0AA94HBR2_9STAP</name>
<evidence type="ECO:0000256" key="1">
    <source>
        <dbReference type="ARBA" id="ARBA00009156"/>
    </source>
</evidence>
<dbReference type="EMBL" id="FOTB01000001">
    <property type="protein sequence ID" value="SFK51412.1"/>
    <property type="molecule type" value="Genomic_DNA"/>
</dbReference>
<accession>A0AA94HBR2</accession>
<dbReference type="PIRSF" id="PIRSF000538">
    <property type="entry name" value="GlpK"/>
    <property type="match status" value="1"/>
</dbReference>
<comment type="caution">
    <text evidence="6">The sequence shown here is derived from an EMBL/GenBank/DDBJ whole genome shotgun (WGS) entry which is preliminary data.</text>
</comment>
<keyword evidence="2" id="KW-0808">Transferase</keyword>
<dbReference type="PANTHER" id="PTHR43095">
    <property type="entry name" value="SUGAR KINASE"/>
    <property type="match status" value="1"/>
</dbReference>
<protein>
    <submittedName>
        <fullName evidence="6">Sugar (Pentulose or hexulose) kinase</fullName>
    </submittedName>
</protein>
<dbReference type="InterPro" id="IPR050406">
    <property type="entry name" value="FGGY_Carb_Kinase"/>
</dbReference>
<evidence type="ECO:0000313" key="6">
    <source>
        <dbReference type="EMBL" id="SFK51412.1"/>
    </source>
</evidence>
<dbReference type="GO" id="GO:0005975">
    <property type="term" value="P:carbohydrate metabolic process"/>
    <property type="evidence" value="ECO:0007669"/>
    <property type="project" value="InterPro"/>
</dbReference>
<dbReference type="SUPFAM" id="SSF53067">
    <property type="entry name" value="Actin-like ATPase domain"/>
    <property type="match status" value="2"/>
</dbReference>
<dbReference type="GO" id="GO:0016301">
    <property type="term" value="F:kinase activity"/>
    <property type="evidence" value="ECO:0007669"/>
    <property type="project" value="UniProtKB-KW"/>
</dbReference>
<organism evidence="6 7">
    <name type="scientific">Salinicoccus halodurans</name>
    <dbReference type="NCBI Taxonomy" id="407035"/>
    <lineage>
        <taxon>Bacteria</taxon>
        <taxon>Bacillati</taxon>
        <taxon>Bacillota</taxon>
        <taxon>Bacilli</taxon>
        <taxon>Bacillales</taxon>
        <taxon>Staphylococcaceae</taxon>
        <taxon>Salinicoccus</taxon>
    </lineage>
</organism>
<gene>
    <name evidence="6" type="ORF">SAMN05216235_0083</name>
</gene>
<dbReference type="Pfam" id="PF02782">
    <property type="entry name" value="FGGY_C"/>
    <property type="match status" value="1"/>
</dbReference>
<reference evidence="6 7" key="1">
    <citation type="submission" date="2016-10" db="EMBL/GenBank/DDBJ databases">
        <authorList>
            <person name="Varghese N."/>
            <person name="Submissions S."/>
        </authorList>
    </citation>
    <scope>NUCLEOTIDE SEQUENCE [LARGE SCALE GENOMIC DNA]</scope>
    <source>
        <strain evidence="6 7">CGMCC 1.6501</strain>
    </source>
</reference>
<evidence type="ECO:0000259" key="4">
    <source>
        <dbReference type="Pfam" id="PF00370"/>
    </source>
</evidence>
<dbReference type="InterPro" id="IPR018484">
    <property type="entry name" value="FGGY_N"/>
</dbReference>
<comment type="similarity">
    <text evidence="1">Belongs to the FGGY kinase family.</text>
</comment>
<evidence type="ECO:0000256" key="2">
    <source>
        <dbReference type="ARBA" id="ARBA00022679"/>
    </source>
</evidence>
<dbReference type="Gene3D" id="3.30.420.40">
    <property type="match status" value="2"/>
</dbReference>
<dbReference type="AlphaFoldDB" id="A0AA94HBR2"/>
<sequence length="464" mass="52033">MPLFIGLDLGTQGVRAIVSNENGNIFASESIKFDMQMISSPEQDTEVWRKSILKVLSAVSGQLGRSIRDIQSISVTSTSGTIVPINEKLEPIYNAIMYHNNVGISYLKKLTDGNLNKSFTFGKILWFQNERKKYMKDVYKFIHANDYLILLLTGTQIVSDYSSSLKSGYDVFNERWNDLGEVLKLSSLFPKVDKPGKIVGNLSKQISQETGLPQTIKVVLGMTDGCTGLLSTGCAKEGDWCTTIGTTMVIKGLSQEYVKDDVFYSHKHPDNLWMPGGASNIGAKWVSYHDFDKNIDYFNKYAYENLLAEQFHYPLIGKGERFPFQDQEVEGFDNTSTDEESFLAGMEGVAFIERMAYEKLETEYGVIIKNIFSAGSAGQNEVWNKIRSNVLKKPIIPAGNEGSAFGAAIIAASGTHFDNLSGASINMNQRNSNIVKDYSLSEQYDKRYYEFLKVLDKQRLKDKQ</sequence>
<proteinExistence type="inferred from homology"/>
<dbReference type="InterPro" id="IPR043129">
    <property type="entry name" value="ATPase_NBD"/>
</dbReference>
<feature type="domain" description="Carbohydrate kinase FGGY N-terminal" evidence="4">
    <location>
        <begin position="4"/>
        <end position="230"/>
    </location>
</feature>